<proteinExistence type="inferred from homology"/>
<evidence type="ECO:0000313" key="9">
    <source>
        <dbReference type="EMBL" id="APV44965.1"/>
    </source>
</evidence>
<dbReference type="InterPro" id="IPR037914">
    <property type="entry name" value="SpoVT-AbrB_sf"/>
</dbReference>
<dbReference type="InterPro" id="IPR020603">
    <property type="entry name" value="MraZ_dom"/>
</dbReference>
<keyword evidence="5 7" id="KW-0238">DNA-binding</keyword>
<keyword evidence="4 7" id="KW-0805">Transcription regulation</keyword>
<comment type="subunit">
    <text evidence="7">Forms oligomers.</text>
</comment>
<name>A0A1P8F943_9CHLR</name>
<evidence type="ECO:0000256" key="2">
    <source>
        <dbReference type="ARBA" id="ARBA00022490"/>
    </source>
</evidence>
<sequence>MLFFGEFHYKLDEKGRLPVPPHFRAPLQEGIVLAPGLDGCIDAYSNKEWEVFSSGIAAASTSPSKLRKLKRTMFGQAFPASIDGQGRISLPEPLRFYAGIKTDAVVVGVSDHLEIWSKSAWDSEKADDQAQVWQIMEGLEKR</sequence>
<dbReference type="EMBL" id="CP018258">
    <property type="protein sequence ID" value="APV44965.1"/>
    <property type="molecule type" value="Genomic_DNA"/>
</dbReference>
<evidence type="ECO:0000256" key="3">
    <source>
        <dbReference type="ARBA" id="ARBA00022737"/>
    </source>
</evidence>
<dbReference type="GO" id="GO:0005737">
    <property type="term" value="C:cytoplasm"/>
    <property type="evidence" value="ECO:0007669"/>
    <property type="project" value="UniProtKB-UniRule"/>
</dbReference>
<accession>A0A1P8F943</accession>
<dbReference type="SUPFAM" id="SSF89447">
    <property type="entry name" value="AbrB/MazE/MraZ-like"/>
    <property type="match status" value="1"/>
</dbReference>
<evidence type="ECO:0000256" key="1">
    <source>
        <dbReference type="ARBA" id="ARBA00013860"/>
    </source>
</evidence>
<organism evidence="9 10">
    <name type="scientific">Dehalogenimonas formicexedens</name>
    <dbReference type="NCBI Taxonomy" id="1839801"/>
    <lineage>
        <taxon>Bacteria</taxon>
        <taxon>Bacillati</taxon>
        <taxon>Chloroflexota</taxon>
        <taxon>Dehalococcoidia</taxon>
        <taxon>Dehalococcoidales</taxon>
        <taxon>Dehalococcoidaceae</taxon>
        <taxon>Dehalogenimonas</taxon>
    </lineage>
</organism>
<dbReference type="HAMAP" id="MF_01008">
    <property type="entry name" value="MraZ"/>
    <property type="match status" value="1"/>
</dbReference>
<gene>
    <name evidence="7" type="primary">mraZ</name>
    <name evidence="9" type="ORF">Dform_01644</name>
</gene>
<dbReference type="GO" id="GO:0003700">
    <property type="term" value="F:DNA-binding transcription factor activity"/>
    <property type="evidence" value="ECO:0007669"/>
    <property type="project" value="UniProtKB-UniRule"/>
</dbReference>
<dbReference type="PANTHER" id="PTHR34701">
    <property type="entry name" value="TRANSCRIPTIONAL REGULATOR MRAZ"/>
    <property type="match status" value="1"/>
</dbReference>
<dbReference type="InterPro" id="IPR035642">
    <property type="entry name" value="MraZ_N"/>
</dbReference>
<dbReference type="Proteomes" id="UP000185934">
    <property type="component" value="Chromosome"/>
</dbReference>
<evidence type="ECO:0000256" key="4">
    <source>
        <dbReference type="ARBA" id="ARBA00023015"/>
    </source>
</evidence>
<dbReference type="GO" id="GO:0009295">
    <property type="term" value="C:nucleoid"/>
    <property type="evidence" value="ECO:0007669"/>
    <property type="project" value="UniProtKB-SubCell"/>
</dbReference>
<dbReference type="AlphaFoldDB" id="A0A1P8F943"/>
<dbReference type="InterPro" id="IPR035644">
    <property type="entry name" value="MraZ_C"/>
</dbReference>
<evidence type="ECO:0000256" key="7">
    <source>
        <dbReference type="HAMAP-Rule" id="MF_01008"/>
    </source>
</evidence>
<evidence type="ECO:0000256" key="6">
    <source>
        <dbReference type="ARBA" id="ARBA00023163"/>
    </source>
</evidence>
<dbReference type="InterPro" id="IPR007159">
    <property type="entry name" value="SpoVT-AbrB_dom"/>
</dbReference>
<dbReference type="KEGG" id="dfo:Dform_01644"/>
<dbReference type="NCBIfam" id="TIGR00242">
    <property type="entry name" value="division/cell wall cluster transcriptional repressor MraZ"/>
    <property type="match status" value="1"/>
</dbReference>
<dbReference type="GO" id="GO:2000143">
    <property type="term" value="P:negative regulation of DNA-templated transcription initiation"/>
    <property type="evidence" value="ECO:0007669"/>
    <property type="project" value="TreeGrafter"/>
</dbReference>
<dbReference type="InterPro" id="IPR003444">
    <property type="entry name" value="MraZ"/>
</dbReference>
<feature type="domain" description="SpoVT-AbrB" evidence="8">
    <location>
        <begin position="77"/>
        <end position="120"/>
    </location>
</feature>
<dbReference type="Pfam" id="PF02381">
    <property type="entry name" value="MraZ"/>
    <property type="match status" value="2"/>
</dbReference>
<dbReference type="STRING" id="1839801.Dform_01644"/>
<keyword evidence="3" id="KW-0677">Repeat</keyword>
<comment type="similarity">
    <text evidence="7">Belongs to the MraZ family.</text>
</comment>
<dbReference type="OrthoDB" id="9807753at2"/>
<feature type="domain" description="SpoVT-AbrB" evidence="8">
    <location>
        <begin position="6"/>
        <end position="48"/>
    </location>
</feature>
<dbReference type="Gene3D" id="3.40.1550.20">
    <property type="entry name" value="Transcriptional regulator MraZ domain"/>
    <property type="match status" value="1"/>
</dbReference>
<protein>
    <recommendedName>
        <fullName evidence="1 7">Transcriptional regulator MraZ</fullName>
    </recommendedName>
</protein>
<dbReference type="PANTHER" id="PTHR34701:SF1">
    <property type="entry name" value="TRANSCRIPTIONAL REGULATOR MRAZ"/>
    <property type="match status" value="1"/>
</dbReference>
<evidence type="ECO:0000313" key="10">
    <source>
        <dbReference type="Proteomes" id="UP000185934"/>
    </source>
</evidence>
<dbReference type="GO" id="GO:0000976">
    <property type="term" value="F:transcription cis-regulatory region binding"/>
    <property type="evidence" value="ECO:0007669"/>
    <property type="project" value="TreeGrafter"/>
</dbReference>
<reference evidence="10" key="1">
    <citation type="submission" date="2016-11" db="EMBL/GenBank/DDBJ databases">
        <title>Dehalogenimonas formicexedens sp. nov., a chlorinated alkane respiring bacterium isolated from contaminated groundwater.</title>
        <authorList>
            <person name="Key T.A."/>
            <person name="Bowman K.S."/>
            <person name="Lee I."/>
            <person name="Chun J."/>
            <person name="Albuquerque L."/>
            <person name="da Costa M.S."/>
            <person name="Rainey F.A."/>
            <person name="Moe W.M."/>
        </authorList>
    </citation>
    <scope>NUCLEOTIDE SEQUENCE [LARGE SCALE GENOMIC DNA]</scope>
    <source>
        <strain evidence="10">NSZ-14</strain>
    </source>
</reference>
<evidence type="ECO:0000256" key="5">
    <source>
        <dbReference type="ARBA" id="ARBA00023125"/>
    </source>
</evidence>
<dbReference type="CDD" id="cd16320">
    <property type="entry name" value="MraZ_N"/>
    <property type="match status" value="1"/>
</dbReference>
<dbReference type="InterPro" id="IPR038619">
    <property type="entry name" value="MraZ_sf"/>
</dbReference>
<dbReference type="CDD" id="cd16321">
    <property type="entry name" value="MraZ_C"/>
    <property type="match status" value="1"/>
</dbReference>
<keyword evidence="6 7" id="KW-0804">Transcription</keyword>
<evidence type="ECO:0000259" key="8">
    <source>
        <dbReference type="PROSITE" id="PS51740"/>
    </source>
</evidence>
<comment type="subcellular location">
    <subcellularLocation>
        <location evidence="7">Cytoplasm</location>
        <location evidence="7">Nucleoid</location>
    </subcellularLocation>
</comment>
<keyword evidence="10" id="KW-1185">Reference proteome</keyword>
<dbReference type="PROSITE" id="PS51740">
    <property type="entry name" value="SPOVT_ABRB"/>
    <property type="match status" value="2"/>
</dbReference>
<keyword evidence="2 7" id="KW-0963">Cytoplasm</keyword>